<name>A0A383CDU9_9ZZZZ</name>
<evidence type="ECO:0000313" key="6">
    <source>
        <dbReference type="EMBL" id="SVE30537.1"/>
    </source>
</evidence>
<dbReference type="GO" id="GO:0005524">
    <property type="term" value="F:ATP binding"/>
    <property type="evidence" value="ECO:0007669"/>
    <property type="project" value="UniProtKB-KW"/>
</dbReference>
<dbReference type="Pfam" id="PF02786">
    <property type="entry name" value="CPSase_L_D2"/>
    <property type="match status" value="1"/>
</dbReference>
<dbReference type="InterPro" id="IPR051602">
    <property type="entry name" value="ACC_Biotin_Carboxylase"/>
</dbReference>
<evidence type="ECO:0000256" key="3">
    <source>
        <dbReference type="ARBA" id="ARBA00022840"/>
    </source>
</evidence>
<protein>
    <recommendedName>
        <fullName evidence="7">ATP-grasp domain-containing protein</fullName>
    </recommendedName>
</protein>
<dbReference type="EMBL" id="UINC01208138">
    <property type="protein sequence ID" value="SVE30537.1"/>
    <property type="molecule type" value="Genomic_DNA"/>
</dbReference>
<evidence type="ECO:0000256" key="1">
    <source>
        <dbReference type="ARBA" id="ARBA00022598"/>
    </source>
</evidence>
<dbReference type="PROSITE" id="PS50975">
    <property type="entry name" value="ATP_GRASP"/>
    <property type="match status" value="1"/>
</dbReference>
<dbReference type="Gene3D" id="3.30.470.20">
    <property type="entry name" value="ATP-grasp fold, B domain"/>
    <property type="match status" value="1"/>
</dbReference>
<dbReference type="GO" id="GO:0046872">
    <property type="term" value="F:metal ion binding"/>
    <property type="evidence" value="ECO:0007669"/>
    <property type="project" value="InterPro"/>
</dbReference>
<dbReference type="PANTHER" id="PTHR48095">
    <property type="entry name" value="PYRUVATE CARBOXYLASE SUBUNIT A"/>
    <property type="match status" value="1"/>
</dbReference>
<dbReference type="SUPFAM" id="SSF56059">
    <property type="entry name" value="Glutathione synthetase ATP-binding domain-like"/>
    <property type="match status" value="1"/>
</dbReference>
<accession>A0A383CDU9</accession>
<keyword evidence="3" id="KW-0067">ATP-binding</keyword>
<feature type="domain" description="Biotin carboxylation" evidence="5">
    <location>
        <begin position="1"/>
        <end position="241"/>
    </location>
</feature>
<evidence type="ECO:0000256" key="2">
    <source>
        <dbReference type="ARBA" id="ARBA00022741"/>
    </source>
</evidence>
<dbReference type="InterPro" id="IPR011764">
    <property type="entry name" value="Biotin_carboxylation_dom"/>
</dbReference>
<dbReference type="GO" id="GO:0016874">
    <property type="term" value="F:ligase activity"/>
    <property type="evidence" value="ECO:0007669"/>
    <property type="project" value="UniProtKB-KW"/>
</dbReference>
<dbReference type="InterPro" id="IPR005481">
    <property type="entry name" value="BC-like_N"/>
</dbReference>
<sequence length="241" mass="25405">RGAAAYLDIEQIVAVAKQSGCDAIHPGYGFLSENAEFASQCAEAGITFVGPQVETLALFGDKGQARMLAKKCGVPLLPGTSGSTSLEEARDFLMSLGNDAAVMIKAIAGGGGRGMRVVHSVDEMDAAYTRCQSEAKAAFGSGDVYVEQLVLRARHIEVQILGDGSGAVSHLGERECSIQRRNQKLVEIAPSPGLSSHLRGRLSTAAVRLAQEVQYASLGTFEFLVDVAHNGDDATFTFIEA</sequence>
<keyword evidence="2" id="KW-0547">Nucleotide-binding</keyword>
<dbReference type="PROSITE" id="PS50979">
    <property type="entry name" value="BC"/>
    <property type="match status" value="1"/>
</dbReference>
<dbReference type="Pfam" id="PF00289">
    <property type="entry name" value="Biotin_carb_N"/>
    <property type="match status" value="1"/>
</dbReference>
<feature type="domain" description="ATP-grasp" evidence="4">
    <location>
        <begin position="66"/>
        <end position="240"/>
    </location>
</feature>
<dbReference type="InterPro" id="IPR005479">
    <property type="entry name" value="CPAse_ATP-bd"/>
</dbReference>
<proteinExistence type="predicted"/>
<dbReference type="PANTHER" id="PTHR48095:SF5">
    <property type="entry name" value="BLL7292 PROTEIN"/>
    <property type="match status" value="1"/>
</dbReference>
<feature type="non-terminal residue" evidence="6">
    <location>
        <position position="1"/>
    </location>
</feature>
<reference evidence="6" key="1">
    <citation type="submission" date="2018-05" db="EMBL/GenBank/DDBJ databases">
        <authorList>
            <person name="Lanie J.A."/>
            <person name="Ng W.-L."/>
            <person name="Kazmierczak K.M."/>
            <person name="Andrzejewski T.M."/>
            <person name="Davidsen T.M."/>
            <person name="Wayne K.J."/>
            <person name="Tettelin H."/>
            <person name="Glass J.I."/>
            <person name="Rusch D."/>
            <person name="Podicherti R."/>
            <person name="Tsui H.-C.T."/>
            <person name="Winkler M.E."/>
        </authorList>
    </citation>
    <scope>NUCLEOTIDE SEQUENCE</scope>
</reference>
<dbReference type="AlphaFoldDB" id="A0A383CDU9"/>
<keyword evidence="1" id="KW-0436">Ligase</keyword>
<gene>
    <name evidence="6" type="ORF">METZ01_LOCUS483391</name>
</gene>
<feature type="non-terminal residue" evidence="6">
    <location>
        <position position="241"/>
    </location>
</feature>
<organism evidence="6">
    <name type="scientific">marine metagenome</name>
    <dbReference type="NCBI Taxonomy" id="408172"/>
    <lineage>
        <taxon>unclassified sequences</taxon>
        <taxon>metagenomes</taxon>
        <taxon>ecological metagenomes</taxon>
    </lineage>
</organism>
<dbReference type="InterPro" id="IPR011761">
    <property type="entry name" value="ATP-grasp"/>
</dbReference>
<evidence type="ECO:0000259" key="5">
    <source>
        <dbReference type="PROSITE" id="PS50979"/>
    </source>
</evidence>
<evidence type="ECO:0000259" key="4">
    <source>
        <dbReference type="PROSITE" id="PS50975"/>
    </source>
</evidence>
<evidence type="ECO:0008006" key="7">
    <source>
        <dbReference type="Google" id="ProtNLM"/>
    </source>
</evidence>